<evidence type="ECO:0000259" key="5">
    <source>
        <dbReference type="PROSITE" id="PS51886"/>
    </source>
</evidence>
<gene>
    <name evidence="6" type="ORF">EB796_008843</name>
</gene>
<evidence type="ECO:0000256" key="2">
    <source>
        <dbReference type="ARBA" id="ARBA00009540"/>
    </source>
</evidence>
<feature type="domain" description="TLDc" evidence="5">
    <location>
        <begin position="167"/>
        <end position="329"/>
    </location>
</feature>
<reference evidence="6" key="1">
    <citation type="submission" date="2020-06" db="EMBL/GenBank/DDBJ databases">
        <title>Draft genome of Bugula neritina, a colonial animal packing powerful symbionts and potential medicines.</title>
        <authorList>
            <person name="Rayko M."/>
        </authorList>
    </citation>
    <scope>NUCLEOTIDE SEQUENCE [LARGE SCALE GENOMIC DNA]</scope>
    <source>
        <strain evidence="6">Kwan_BN1</strain>
    </source>
</reference>
<name>A0A7J7K2K6_BUGNE</name>
<protein>
    <recommendedName>
        <fullName evidence="4">Oxidation resistance protein 1</fullName>
    </recommendedName>
</protein>
<dbReference type="SMART" id="SM00584">
    <property type="entry name" value="TLDc"/>
    <property type="match status" value="1"/>
</dbReference>
<organism evidence="6 7">
    <name type="scientific">Bugula neritina</name>
    <name type="common">Brown bryozoan</name>
    <name type="synonym">Sertularia neritina</name>
    <dbReference type="NCBI Taxonomy" id="10212"/>
    <lineage>
        <taxon>Eukaryota</taxon>
        <taxon>Metazoa</taxon>
        <taxon>Spiralia</taxon>
        <taxon>Lophotrochozoa</taxon>
        <taxon>Bryozoa</taxon>
        <taxon>Gymnolaemata</taxon>
        <taxon>Cheilostomatida</taxon>
        <taxon>Flustrina</taxon>
        <taxon>Buguloidea</taxon>
        <taxon>Bugulidae</taxon>
        <taxon>Bugula</taxon>
    </lineage>
</organism>
<comment type="caution">
    <text evidence="6">The sequence shown here is derived from an EMBL/GenBank/DDBJ whole genome shotgun (WGS) entry which is preliminary data.</text>
</comment>
<evidence type="ECO:0000256" key="1">
    <source>
        <dbReference type="ARBA" id="ARBA00004173"/>
    </source>
</evidence>
<dbReference type="GO" id="GO:0006979">
    <property type="term" value="P:response to oxidative stress"/>
    <property type="evidence" value="ECO:0007669"/>
    <property type="project" value="TreeGrafter"/>
</dbReference>
<dbReference type="Pfam" id="PF07534">
    <property type="entry name" value="TLD"/>
    <property type="match status" value="1"/>
</dbReference>
<dbReference type="PROSITE" id="PS51886">
    <property type="entry name" value="TLDC"/>
    <property type="match status" value="1"/>
</dbReference>
<accession>A0A7J7K2K6</accession>
<keyword evidence="3" id="KW-0496">Mitochondrion</keyword>
<comment type="similarity">
    <text evidence="2">Belongs to the OXR1 family.</text>
</comment>
<dbReference type="InterPro" id="IPR006571">
    <property type="entry name" value="TLDc_dom"/>
</dbReference>
<dbReference type="PANTHER" id="PTHR23354:SF62">
    <property type="entry name" value="MUSTARD, ISOFORM V"/>
    <property type="match status" value="1"/>
</dbReference>
<evidence type="ECO:0000256" key="3">
    <source>
        <dbReference type="ARBA" id="ARBA00023128"/>
    </source>
</evidence>
<sequence>MVDMTKCINDIAWLVDLVAEANQKEQTNSEPYYLCLQVGQPINSPCGADTCPIEAYGKKKKPEYWFSISGEKVEDLYKFFIQWRPELYGEEITDEGVLNSKGFIAIPPEGLDSENVAKCSRSPLVRTLSNVQVLKGWEILSVNEILRQQSIDYESYISVPDMVGESLLLSDENIKKLVMCLPARVEGHRWRLAYSNEAHGFSLNTLYRNMCEFESATLVVILDDNDRMFGAFSSAPLHLCEHFYGTGECFLFTFVNGFKSYPWSGKNMFCVRGGQQALTFGTGSSACGLWLDADIYHGRTQHCDTFNNDPLTGDDEDFIVKAIEVWGLNDQEFDWLVNCLSLYSFLECKAYYMFLSIKCFPIRLLYIFTANDEK</sequence>
<evidence type="ECO:0000313" key="6">
    <source>
        <dbReference type="EMBL" id="KAF6032869.1"/>
    </source>
</evidence>
<proteinExistence type="inferred from homology"/>
<dbReference type="GO" id="GO:0005739">
    <property type="term" value="C:mitochondrion"/>
    <property type="evidence" value="ECO:0007669"/>
    <property type="project" value="UniProtKB-SubCell"/>
</dbReference>
<dbReference type="AlphaFoldDB" id="A0A7J7K2K6"/>
<dbReference type="GO" id="GO:0005634">
    <property type="term" value="C:nucleus"/>
    <property type="evidence" value="ECO:0007669"/>
    <property type="project" value="TreeGrafter"/>
</dbReference>
<dbReference type="EMBL" id="VXIV02001471">
    <property type="protein sequence ID" value="KAF6032869.1"/>
    <property type="molecule type" value="Genomic_DNA"/>
</dbReference>
<dbReference type="OrthoDB" id="26679at2759"/>
<evidence type="ECO:0000256" key="4">
    <source>
        <dbReference type="ARBA" id="ARBA00040604"/>
    </source>
</evidence>
<evidence type="ECO:0000313" key="7">
    <source>
        <dbReference type="Proteomes" id="UP000593567"/>
    </source>
</evidence>
<dbReference type="Proteomes" id="UP000593567">
    <property type="component" value="Unassembled WGS sequence"/>
</dbReference>
<comment type="subcellular location">
    <subcellularLocation>
        <location evidence="1">Mitochondrion</location>
    </subcellularLocation>
</comment>
<dbReference type="PANTHER" id="PTHR23354">
    <property type="entry name" value="NUCLEOLAR PROTEIN 7/ESTROGEN RECEPTOR COACTIVATOR-RELATED"/>
    <property type="match status" value="1"/>
</dbReference>
<keyword evidence="7" id="KW-1185">Reference proteome</keyword>